<dbReference type="KEGG" id="vg:10228535"/>
<dbReference type="PROSITE" id="PS50879">
    <property type="entry name" value="RNASE_H_1"/>
    <property type="match status" value="1"/>
</dbReference>
<sequence>MRKFTQNKGEVKNKELIIDLYKTTQKHHVTWVKVAAHSGVYFNELADRLACEASAKSKEEYEKGVL</sequence>
<dbReference type="GO" id="GO:0003676">
    <property type="term" value="F:nucleic acid binding"/>
    <property type="evidence" value="ECO:0007669"/>
    <property type="project" value="InterPro"/>
</dbReference>
<accession>F1D178</accession>
<dbReference type="EMBL" id="HQ641347">
    <property type="protein sequence ID" value="ADX87872.1"/>
    <property type="molecule type" value="Genomic_DNA"/>
</dbReference>
<dbReference type="InterPro" id="IPR012337">
    <property type="entry name" value="RNaseH-like_sf"/>
</dbReference>
<name>F1D178_9CAUD</name>
<evidence type="ECO:0000313" key="1">
    <source>
        <dbReference type="EMBL" id="ADX87872.1"/>
    </source>
</evidence>
<proteinExistence type="predicted"/>
<dbReference type="RefSeq" id="YP_004250997.1">
    <property type="nucleotide sequence ID" value="NC_015157.1"/>
</dbReference>
<keyword evidence="2" id="KW-1185">Reference proteome</keyword>
<gene>
    <name evidence="1" type="primary">ORF56</name>
</gene>
<dbReference type="SUPFAM" id="SSF53098">
    <property type="entry name" value="Ribonuclease H-like"/>
    <property type="match status" value="1"/>
</dbReference>
<dbReference type="GeneID" id="10228535"/>
<dbReference type="InterPro" id="IPR036397">
    <property type="entry name" value="RNaseH_sf"/>
</dbReference>
<dbReference type="Proteomes" id="UP000007502">
    <property type="component" value="Segment"/>
</dbReference>
<organism evidence="1 2">
    <name type="scientific">Vibrio phage ICP1</name>
    <dbReference type="NCBI Taxonomy" id="979525"/>
    <lineage>
        <taxon>Viruses</taxon>
        <taxon>Duplodnaviria</taxon>
        <taxon>Heunggongvirae</taxon>
        <taxon>Uroviricota</taxon>
        <taxon>Caudoviricetes</taxon>
        <taxon>Mohonavirus</taxon>
        <taxon>Mohonavirus ICP1</taxon>
    </lineage>
</organism>
<dbReference type="Gene3D" id="3.30.420.10">
    <property type="entry name" value="Ribonuclease H-like superfamily/Ribonuclease H"/>
    <property type="match status" value="1"/>
</dbReference>
<reference evidence="1 2" key="1">
    <citation type="journal article" date="2011" name="MBio">
        <title>Evidence of a dominant lineage of Vibrio cholerae-specific lytic bacteriophages shed by cholera patients over a 10-year period in Dhaka, Bangladesh.</title>
        <authorList>
            <person name="Seed K.D."/>
            <person name="Bodi K.L."/>
            <person name="Kropinski A.M."/>
            <person name="Ackermann H.W."/>
            <person name="Calderwood S.B."/>
            <person name="Qadri F."/>
            <person name="Camilli A."/>
        </authorList>
    </citation>
    <scope>NUCLEOTIDE SEQUENCE [LARGE SCALE GENOMIC DNA]</scope>
</reference>
<evidence type="ECO:0000313" key="2">
    <source>
        <dbReference type="Proteomes" id="UP000007502"/>
    </source>
</evidence>
<dbReference type="GO" id="GO:0004523">
    <property type="term" value="F:RNA-DNA hybrid ribonuclease activity"/>
    <property type="evidence" value="ECO:0007669"/>
    <property type="project" value="InterPro"/>
</dbReference>
<dbReference type="Pfam" id="PF00075">
    <property type="entry name" value="RNase_H"/>
    <property type="match status" value="1"/>
</dbReference>
<protein>
    <submittedName>
        <fullName evidence="1">Uncharacterized protein ORF56</fullName>
    </submittedName>
</protein>
<dbReference type="InterPro" id="IPR002156">
    <property type="entry name" value="RNaseH_domain"/>
</dbReference>